<feature type="compositionally biased region" description="Polar residues" evidence="1">
    <location>
        <begin position="24"/>
        <end position="33"/>
    </location>
</feature>
<gene>
    <name evidence="2" type="ORF">THAOC_23802</name>
</gene>
<keyword evidence="3" id="KW-1185">Reference proteome</keyword>
<proteinExistence type="predicted"/>
<sequence>LGECSVSDGESDSKRNNASDKSGAVSNNSSIANIGSLGSDRGQSSGEGGNLGSPFPS</sequence>
<comment type="caution">
    <text evidence="2">The sequence shown here is derived from an EMBL/GenBank/DDBJ whole genome shotgun (WGS) entry which is preliminary data.</text>
</comment>
<feature type="region of interest" description="Disordered" evidence="1">
    <location>
        <begin position="1"/>
        <end position="57"/>
    </location>
</feature>
<evidence type="ECO:0000313" key="3">
    <source>
        <dbReference type="Proteomes" id="UP000266841"/>
    </source>
</evidence>
<protein>
    <submittedName>
        <fullName evidence="2">Uncharacterized protein</fullName>
    </submittedName>
</protein>
<accession>K0S601</accession>
<organism evidence="2 3">
    <name type="scientific">Thalassiosira oceanica</name>
    <name type="common">Marine diatom</name>
    <dbReference type="NCBI Taxonomy" id="159749"/>
    <lineage>
        <taxon>Eukaryota</taxon>
        <taxon>Sar</taxon>
        <taxon>Stramenopiles</taxon>
        <taxon>Ochrophyta</taxon>
        <taxon>Bacillariophyta</taxon>
        <taxon>Coscinodiscophyceae</taxon>
        <taxon>Thalassiosirophycidae</taxon>
        <taxon>Thalassiosirales</taxon>
        <taxon>Thalassiosiraceae</taxon>
        <taxon>Thalassiosira</taxon>
    </lineage>
</organism>
<evidence type="ECO:0000256" key="1">
    <source>
        <dbReference type="SAM" id="MobiDB-lite"/>
    </source>
</evidence>
<feature type="non-terminal residue" evidence="2">
    <location>
        <position position="1"/>
    </location>
</feature>
<dbReference type="AlphaFoldDB" id="K0S601"/>
<dbReference type="Proteomes" id="UP000266841">
    <property type="component" value="Unassembled WGS sequence"/>
</dbReference>
<reference evidence="2 3" key="1">
    <citation type="journal article" date="2012" name="Genome Biol.">
        <title>Genome and low-iron response of an oceanic diatom adapted to chronic iron limitation.</title>
        <authorList>
            <person name="Lommer M."/>
            <person name="Specht M."/>
            <person name="Roy A.S."/>
            <person name="Kraemer L."/>
            <person name="Andreson R."/>
            <person name="Gutowska M.A."/>
            <person name="Wolf J."/>
            <person name="Bergner S.V."/>
            <person name="Schilhabel M.B."/>
            <person name="Klostermeier U.C."/>
            <person name="Beiko R.G."/>
            <person name="Rosenstiel P."/>
            <person name="Hippler M."/>
            <person name="Laroche J."/>
        </authorList>
    </citation>
    <scope>NUCLEOTIDE SEQUENCE [LARGE SCALE GENOMIC DNA]</scope>
    <source>
        <strain evidence="2 3">CCMP1005</strain>
    </source>
</reference>
<evidence type="ECO:0000313" key="2">
    <source>
        <dbReference type="EMBL" id="EJK56336.1"/>
    </source>
</evidence>
<name>K0S601_THAOC</name>
<dbReference type="EMBL" id="AGNL01031764">
    <property type="protein sequence ID" value="EJK56336.1"/>
    <property type="molecule type" value="Genomic_DNA"/>
</dbReference>